<organism evidence="1 2">
    <name type="scientific">Cocos nucifera</name>
    <name type="common">Coconut palm</name>
    <dbReference type="NCBI Taxonomy" id="13894"/>
    <lineage>
        <taxon>Eukaryota</taxon>
        <taxon>Viridiplantae</taxon>
        <taxon>Streptophyta</taxon>
        <taxon>Embryophyta</taxon>
        <taxon>Tracheophyta</taxon>
        <taxon>Spermatophyta</taxon>
        <taxon>Magnoliopsida</taxon>
        <taxon>Liliopsida</taxon>
        <taxon>Arecaceae</taxon>
        <taxon>Arecoideae</taxon>
        <taxon>Cocoseae</taxon>
        <taxon>Attaleinae</taxon>
        <taxon>Cocos</taxon>
    </lineage>
</organism>
<evidence type="ECO:0000313" key="1">
    <source>
        <dbReference type="EMBL" id="KAG1334401.1"/>
    </source>
</evidence>
<dbReference type="EMBL" id="CM017874">
    <property type="protein sequence ID" value="KAG1334401.1"/>
    <property type="molecule type" value="Genomic_DNA"/>
</dbReference>
<proteinExistence type="predicted"/>
<evidence type="ECO:0000313" key="2">
    <source>
        <dbReference type="Proteomes" id="UP000797356"/>
    </source>
</evidence>
<reference evidence="1" key="1">
    <citation type="journal article" date="2017" name="Gigascience">
        <title>The genome draft of coconut (Cocos nucifera).</title>
        <authorList>
            <person name="Xiao Y."/>
            <person name="Xu P."/>
            <person name="Fan H."/>
            <person name="Baudouin L."/>
            <person name="Xia W."/>
            <person name="Bocs S."/>
            <person name="Xu J."/>
            <person name="Li Q."/>
            <person name="Guo A."/>
            <person name="Zhou L."/>
            <person name="Li J."/>
            <person name="Wu Y."/>
            <person name="Ma Z."/>
            <person name="Armero A."/>
            <person name="Issali A.E."/>
            <person name="Liu N."/>
            <person name="Peng M."/>
            <person name="Yang Y."/>
        </authorList>
    </citation>
    <scope>NUCLEOTIDE SEQUENCE</scope>
    <source>
        <tissue evidence="1">Spear leaf of Hainan Tall coconut</tissue>
    </source>
</reference>
<reference evidence="1" key="2">
    <citation type="submission" date="2019-07" db="EMBL/GenBank/DDBJ databases">
        <authorList>
            <person name="Yang Y."/>
            <person name="Bocs S."/>
            <person name="Baudouin L."/>
        </authorList>
    </citation>
    <scope>NUCLEOTIDE SEQUENCE</scope>
    <source>
        <tissue evidence="1">Spear leaf of Hainan Tall coconut</tissue>
    </source>
</reference>
<gene>
    <name evidence="1" type="ORF">COCNU_03G005200</name>
</gene>
<protein>
    <submittedName>
        <fullName evidence="1">Uncharacterized protein</fullName>
    </submittedName>
</protein>
<accession>A0A8K0I2Y7</accession>
<name>A0A8K0I2Y7_COCNU</name>
<sequence length="56" mass="6586">MCLNRGHLRFWIRPCQCVILPLPREEGHHPLLGHGSRWSKLLDASNESLLELRSRR</sequence>
<comment type="caution">
    <text evidence="1">The sequence shown here is derived from an EMBL/GenBank/DDBJ whole genome shotgun (WGS) entry which is preliminary data.</text>
</comment>
<dbReference type="AlphaFoldDB" id="A0A8K0I2Y7"/>
<dbReference type="Proteomes" id="UP000797356">
    <property type="component" value="Chromosome 3"/>
</dbReference>
<keyword evidence="2" id="KW-1185">Reference proteome</keyword>